<accession>A0A0G1SZW9</accession>
<protein>
    <submittedName>
        <fullName evidence="1">Membrane-anchored cell surface protein</fullName>
    </submittedName>
</protein>
<feature type="non-terminal residue" evidence="1">
    <location>
        <position position="1983"/>
    </location>
</feature>
<name>A0A0G1SZW9_9BACT</name>
<comment type="caution">
    <text evidence="1">The sequence shown here is derived from an EMBL/GenBank/DDBJ whole genome shotgun (WGS) entry which is preliminary data.</text>
</comment>
<sequence>DVDLGNATGDTVTFTALVDSNIVPSITDTYDLGASSLIWNALYVDQVCFDGSSDCITNSDSAGPWTLTGSTLYPDLASYRVGIGTATSADIISPLYVTSGATVGKALAIFNQTENQPILTASASGTPRLELSNAGNLQFKQASTIDTSAGDLTLGAASNLVLSPTGGTIDINASTLDVSSQATNIDLINTNAAALTFETNLLRLNTSNTAVEVTGTTNLGDGGTTNYAQFSSTGDLTFAGTADTITGPGAGGLTMTNTSGQIQLITVTSGELDLTSAGLMDINAGANLDIDVTGTFDLFSTGAFSIDGTGASNVSATSGNLTLSTITSGDVNITAAGNIVFDDGTTSSTIPFTFDDTALQTPTNAVVDAINEAYNAAIGGAGGVWTRDAGTGTVYPTTLSDKVGIGTTTPADIISKLFVTGNSTLTGKAVAIFNQTESQDILTASASGTPRLTLTNAGNLQFQQASSITTTAGNLTLDSAGTLVINDNLDLSNAAKTVALADVANALNFDSNTLTIDALNNRVGIGTAAPNYALEISKSSGSEGIQISDLSPIIYLNETDQGADAKFWSLWASGGTLYGKAVNDAKTSSSNWLQVTRSAAVVTNVLFPNGNVGIGTTSPLYNLQIGDGTDVNKALLIQAGGTTGRTASILFKTTNITTDNNAKGAVIWEDDGSSNARGKLHLAVDTADDSGNVGISDAKLTIDSTGNVGIGTAAPDSKLHVVGGDVYIAPDIGYTFNNPSANEDLYVFGNLEVDGTIYGTVEGTINPGFTTGSVVFQGPSGLAQDNPNFFWDDTNNLLGIGTNTPVARLQIEGAVPGKALAILNYTGTDQNILVASASGTARMTLSNAGQLALSTQGSTGGLLLGGDVALYRGAADRLTSPDSADIGGSLRVGSAGAPSDTLDVDGTANISGAVTLGSTLTLPNTNTLTGVTNYTQFSQGISIGGATTYYFDSSGNLNANAGTFAGTLDANGIVTLGDGGDAITISGTTISLTSNGAGNDITISAADDIIFDDGTTTGGIAFTLDDTALSTPTNAIVDAINEAYAAAIGGTGSVWTLNSGTIYPTAINNKVGVGTTTPGDIISKFYVTNQGTLTGRALAIFNQTESQDILTASASGTPRLTVTNAGNLQFHQASSITTTTGNLTLDSFANTVLADPTIQLSGTNPTISATATNSTLGIAANGTGTLTLNSGATGNIQFFSSANTLSSAGTLTLAGNLNVGGSSTLGDAATDTNTLRGLVTLTDSASAYPLRFGADVDLYRSAANTLALATGDSLTLVSGDYTQTSAATTGIAASITASSLSSGNLMSLASTSTALTSGGLLSLDWSPGSATTATGDLFAINIGPNGNVGNLLNVKDGGSSLFSVSETAVTSNLPTTFTSSGDVSIAYDLLFTNQTASNIKTSAPFTLEVGESFESNDLTLKTYNSGDIVLDSPGGVTLAQAQAWDLADSSTTSLSIESGLMNFDTTNSRVGIGDTSPDAKLEVLATTEQLRLTYTDDTVDSRFTVDSAGDLTINNTGTQTILADDLQIQGGDLTTNQITAALFNTTATTLNIGGAATTNMNALTLSGHLTLSSDANEGASGGGLTDCDTTATSKLMWDATTNKFSCGTDQGGSSSPAKWSALTDPDTNLSLNHTATGQYTTTFGWTATGALDPWTMNITNNAGAATAQRFVNIVNTLTSQTVDVNTETLLRLDNADTDVAGSTVVDNVILITNSGGITNGITDAIDVSATEIVNAINVGANVITGTTANIDLTNFDVVGSTGNITVAAGVGLDTNAAGILTLGNTTATTINLGTTAATAINIGATGSLTRTIAIGTGTGADTINIGTGDTTADDINLGGLSTTTVDVLGTLRAGDGGITNYLQITSGGNLSFAGSASTIDKVSGTLNINTTNNQAITTGTGLLTSGGNLTFSGTTARTITGPSTGGLTLTVDSGALALSTTTSGNLTLTSAGALNLSAASASTWTLPAVANALNISITTTRRY</sequence>
<proteinExistence type="predicted"/>
<organism evidence="1 2">
    <name type="scientific">Candidatus Woesebacteria bacterium GW2011_GWF2_46_8</name>
    <dbReference type="NCBI Taxonomy" id="1618604"/>
    <lineage>
        <taxon>Bacteria</taxon>
        <taxon>Candidatus Woeseibacteriota</taxon>
    </lineage>
</organism>
<feature type="non-terminal residue" evidence="1">
    <location>
        <position position="1"/>
    </location>
</feature>
<evidence type="ECO:0000313" key="2">
    <source>
        <dbReference type="Proteomes" id="UP000034831"/>
    </source>
</evidence>
<dbReference type="Proteomes" id="UP000034831">
    <property type="component" value="Unassembled WGS sequence"/>
</dbReference>
<evidence type="ECO:0000313" key="1">
    <source>
        <dbReference type="EMBL" id="KKU47498.1"/>
    </source>
</evidence>
<gene>
    <name evidence="1" type="ORF">UX67_C0036G0001</name>
</gene>
<dbReference type="EMBL" id="LCNC01000036">
    <property type="protein sequence ID" value="KKU47498.1"/>
    <property type="molecule type" value="Genomic_DNA"/>
</dbReference>
<dbReference type="PATRIC" id="fig|1618604.3.peg.450"/>
<reference evidence="1 2" key="1">
    <citation type="journal article" date="2015" name="Nature">
        <title>rRNA introns, odd ribosomes, and small enigmatic genomes across a large radiation of phyla.</title>
        <authorList>
            <person name="Brown C.T."/>
            <person name="Hug L.A."/>
            <person name="Thomas B.C."/>
            <person name="Sharon I."/>
            <person name="Castelle C.J."/>
            <person name="Singh A."/>
            <person name="Wilkins M.J."/>
            <person name="Williams K.H."/>
            <person name="Banfield J.F."/>
        </authorList>
    </citation>
    <scope>NUCLEOTIDE SEQUENCE [LARGE SCALE GENOMIC DNA]</scope>
</reference>